<accession>A0ABY6UYI6</accession>
<dbReference type="PANTHER" id="PTHR10039">
    <property type="entry name" value="AMELOGENIN"/>
    <property type="match status" value="1"/>
</dbReference>
<evidence type="ECO:0000313" key="3">
    <source>
        <dbReference type="EMBL" id="VUC35026.1"/>
    </source>
</evidence>
<evidence type="ECO:0000259" key="2">
    <source>
        <dbReference type="Pfam" id="PF24883"/>
    </source>
</evidence>
<evidence type="ECO:0000256" key="1">
    <source>
        <dbReference type="ARBA" id="ARBA00022737"/>
    </source>
</evidence>
<feature type="domain" description="Nephrocystin 3-like N-terminal" evidence="2">
    <location>
        <begin position="92"/>
        <end position="137"/>
    </location>
</feature>
<reference evidence="3 4" key="1">
    <citation type="submission" date="2019-06" db="EMBL/GenBank/DDBJ databases">
        <authorList>
            <person name="Broberg M."/>
        </authorList>
    </citation>
    <scope>NUCLEOTIDE SEQUENCE [LARGE SCALE GENOMIC DNA]</scope>
</reference>
<evidence type="ECO:0000313" key="4">
    <source>
        <dbReference type="Proteomes" id="UP000766486"/>
    </source>
</evidence>
<protein>
    <recommendedName>
        <fullName evidence="2">Nephrocystin 3-like N-terminal domain-containing protein</fullName>
    </recommendedName>
</protein>
<gene>
    <name evidence="3" type="ORF">CLO192961_LOCUS401129</name>
</gene>
<organism evidence="3 4">
    <name type="scientific">Bionectria ochroleuca</name>
    <name type="common">Gliocladium roseum</name>
    <dbReference type="NCBI Taxonomy" id="29856"/>
    <lineage>
        <taxon>Eukaryota</taxon>
        <taxon>Fungi</taxon>
        <taxon>Dikarya</taxon>
        <taxon>Ascomycota</taxon>
        <taxon>Pezizomycotina</taxon>
        <taxon>Sordariomycetes</taxon>
        <taxon>Hypocreomycetidae</taxon>
        <taxon>Hypocreales</taxon>
        <taxon>Bionectriaceae</taxon>
        <taxon>Clonostachys</taxon>
    </lineage>
</organism>
<dbReference type="EMBL" id="CABFNS010000901">
    <property type="protein sequence ID" value="VUC35026.1"/>
    <property type="molecule type" value="Genomic_DNA"/>
</dbReference>
<proteinExistence type="predicted"/>
<dbReference type="Pfam" id="PF24883">
    <property type="entry name" value="NPHP3_N"/>
    <property type="match status" value="1"/>
</dbReference>
<keyword evidence="4" id="KW-1185">Reference proteome</keyword>
<comment type="caution">
    <text evidence="3">The sequence shown here is derived from an EMBL/GenBank/DDBJ whole genome shotgun (WGS) entry which is preliminary data.</text>
</comment>
<dbReference type="SUPFAM" id="SSF52540">
    <property type="entry name" value="P-loop containing nucleoside triphosphate hydrolases"/>
    <property type="match status" value="1"/>
</dbReference>
<dbReference type="Proteomes" id="UP000766486">
    <property type="component" value="Unassembled WGS sequence"/>
</dbReference>
<keyword evidence="1" id="KW-0677">Repeat</keyword>
<sequence length="282" mass="31664">MSLPDGLSDGTADNGVQCFIYEHLLADGRGVQLNGPINGPTLTLITDFNMPPDYTYESKRKREEETKHELFRELSRHNLAKEESSIPEPVEDTYQWILRHPKYSKWSSEKRPLLLWINGTAEIGKSGISKSIIRDLSFSDPQHQRSGKPQNMPLVSGGLFSNRNEARLWKILNSSMAYLPHGNVYFVIDAVHEYSGDIIKLYDRIEALASAIDHGNCKVLLTSRPSTLRDRVQSNCDIINLNSPDGEYAISSDTSNFTPTISKCSTINTPQTVIIPIDKSQI</sequence>
<dbReference type="InterPro" id="IPR027417">
    <property type="entry name" value="P-loop_NTPase"/>
</dbReference>
<name>A0ABY6UYI6_BIOOC</name>
<dbReference type="InterPro" id="IPR056884">
    <property type="entry name" value="NPHP3-like_N"/>
</dbReference>